<accession>A0A7Z0ILL2</accession>
<proteinExistence type="predicted"/>
<dbReference type="Proteomes" id="UP000527616">
    <property type="component" value="Unassembled WGS sequence"/>
</dbReference>
<comment type="caution">
    <text evidence="2">The sequence shown here is derived from an EMBL/GenBank/DDBJ whole genome shotgun (WGS) entry which is preliminary data.</text>
</comment>
<dbReference type="Pfam" id="PF14534">
    <property type="entry name" value="DUF4440"/>
    <property type="match status" value="1"/>
</dbReference>
<keyword evidence="3" id="KW-1185">Reference proteome</keyword>
<dbReference type="InterPro" id="IPR027843">
    <property type="entry name" value="DUF4440"/>
</dbReference>
<reference evidence="2 3" key="1">
    <citation type="submission" date="2020-07" db="EMBL/GenBank/DDBJ databases">
        <title>Sequencing the genomes of 1000 actinobacteria strains.</title>
        <authorList>
            <person name="Klenk H.-P."/>
        </authorList>
    </citation>
    <scope>NUCLEOTIDE SEQUENCE [LARGE SCALE GENOMIC DNA]</scope>
    <source>
        <strain evidence="2 3">DSM 103164</strain>
    </source>
</reference>
<sequence length="130" mass="13866">MRRTQTMPASSPEEIPGMIAQAFNTNDPQAMLDLFEPTGVLITPPSGKPVAGIAAVTNELMAMFQVIRSADIEMTSAVRSGDLAMTHADWKLQGVDADGTPVELAGRGTVVSRLQPDATWRIVFDDPVGV</sequence>
<evidence type="ECO:0000259" key="1">
    <source>
        <dbReference type="Pfam" id="PF14534"/>
    </source>
</evidence>
<evidence type="ECO:0000313" key="2">
    <source>
        <dbReference type="EMBL" id="NYI71632.1"/>
    </source>
</evidence>
<dbReference type="AlphaFoldDB" id="A0A7Z0ILL2"/>
<dbReference type="InterPro" id="IPR032710">
    <property type="entry name" value="NTF2-like_dom_sf"/>
</dbReference>
<dbReference type="EMBL" id="JACBZS010000001">
    <property type="protein sequence ID" value="NYI71632.1"/>
    <property type="molecule type" value="Genomic_DNA"/>
</dbReference>
<organism evidence="2 3">
    <name type="scientific">Naumannella cuiyingiana</name>
    <dbReference type="NCBI Taxonomy" id="1347891"/>
    <lineage>
        <taxon>Bacteria</taxon>
        <taxon>Bacillati</taxon>
        <taxon>Actinomycetota</taxon>
        <taxon>Actinomycetes</taxon>
        <taxon>Propionibacteriales</taxon>
        <taxon>Propionibacteriaceae</taxon>
        <taxon>Naumannella</taxon>
    </lineage>
</organism>
<dbReference type="SUPFAM" id="SSF54427">
    <property type="entry name" value="NTF2-like"/>
    <property type="match status" value="1"/>
</dbReference>
<keyword evidence="2" id="KW-0413">Isomerase</keyword>
<evidence type="ECO:0000313" key="3">
    <source>
        <dbReference type="Proteomes" id="UP000527616"/>
    </source>
</evidence>
<dbReference type="GO" id="GO:0016853">
    <property type="term" value="F:isomerase activity"/>
    <property type="evidence" value="ECO:0007669"/>
    <property type="project" value="UniProtKB-KW"/>
</dbReference>
<dbReference type="RefSeq" id="WP_179445432.1">
    <property type="nucleotide sequence ID" value="NZ_JACBZS010000001.1"/>
</dbReference>
<dbReference type="Gene3D" id="3.10.450.50">
    <property type="match status" value="1"/>
</dbReference>
<feature type="domain" description="DUF4440" evidence="1">
    <location>
        <begin position="21"/>
        <end position="122"/>
    </location>
</feature>
<name>A0A7Z0ILL2_9ACTN</name>
<gene>
    <name evidence="2" type="ORF">GGQ54_002192</name>
</gene>
<protein>
    <submittedName>
        <fullName evidence="2">Ketosteroid isomerase-like protein</fullName>
    </submittedName>
</protein>